<dbReference type="GO" id="GO:0006508">
    <property type="term" value="P:proteolysis"/>
    <property type="evidence" value="ECO:0007669"/>
    <property type="project" value="InterPro"/>
</dbReference>
<evidence type="ECO:0000256" key="2">
    <source>
        <dbReference type="SAM" id="SignalP"/>
    </source>
</evidence>
<evidence type="ECO:0000259" key="3">
    <source>
        <dbReference type="Pfam" id="PF00326"/>
    </source>
</evidence>
<evidence type="ECO:0000313" key="5">
    <source>
        <dbReference type="Proteomes" id="UP000217265"/>
    </source>
</evidence>
<dbReference type="KEGG" id="vbh:CMV30_08455"/>
<dbReference type="GO" id="GO:0004252">
    <property type="term" value="F:serine-type endopeptidase activity"/>
    <property type="evidence" value="ECO:0007669"/>
    <property type="project" value="TreeGrafter"/>
</dbReference>
<gene>
    <name evidence="4" type="ORF">CMV30_08455</name>
</gene>
<feature type="signal peptide" evidence="2">
    <location>
        <begin position="1"/>
        <end position="22"/>
    </location>
</feature>
<dbReference type="Proteomes" id="UP000217265">
    <property type="component" value="Chromosome"/>
</dbReference>
<name>A0A290Q5M2_9BACT</name>
<keyword evidence="2" id="KW-0732">Signal</keyword>
<feature type="chain" id="PRO_5012335184" description="Peptidase S9 prolyl oligopeptidase catalytic domain-containing protein" evidence="2">
    <location>
        <begin position="23"/>
        <end position="681"/>
    </location>
</feature>
<evidence type="ECO:0000313" key="4">
    <source>
        <dbReference type="EMBL" id="ATC63975.1"/>
    </source>
</evidence>
<feature type="domain" description="Peptidase S9 prolyl oligopeptidase catalytic" evidence="3">
    <location>
        <begin position="454"/>
        <end position="666"/>
    </location>
</feature>
<dbReference type="InterPro" id="IPR001375">
    <property type="entry name" value="Peptidase_S9_cat"/>
</dbReference>
<dbReference type="PANTHER" id="PTHR42776">
    <property type="entry name" value="SERINE PEPTIDASE S9 FAMILY MEMBER"/>
    <property type="match status" value="1"/>
</dbReference>
<keyword evidence="5" id="KW-1185">Reference proteome</keyword>
<reference evidence="4 5" key="1">
    <citation type="submission" date="2017-09" db="EMBL/GenBank/DDBJ databases">
        <title>Complete genome sequence of Verrucomicrobial strain HZ-65, isolated from freshwater.</title>
        <authorList>
            <person name="Choi A."/>
        </authorList>
    </citation>
    <scope>NUCLEOTIDE SEQUENCE [LARGE SCALE GENOMIC DNA]</scope>
    <source>
        <strain evidence="4 5">HZ-65</strain>
    </source>
</reference>
<dbReference type="SUPFAM" id="SSF53474">
    <property type="entry name" value="alpha/beta-Hydrolases"/>
    <property type="match status" value="1"/>
</dbReference>
<dbReference type="Gene3D" id="3.40.50.1820">
    <property type="entry name" value="alpha/beta hydrolase"/>
    <property type="match status" value="1"/>
</dbReference>
<accession>A0A290Q5M2</accession>
<evidence type="ECO:0000256" key="1">
    <source>
        <dbReference type="ARBA" id="ARBA00022801"/>
    </source>
</evidence>
<dbReference type="Pfam" id="PF00326">
    <property type="entry name" value="Peptidase_S9"/>
    <property type="match status" value="1"/>
</dbReference>
<dbReference type="RefSeq" id="WP_096055607.1">
    <property type="nucleotide sequence ID" value="NZ_CP023344.1"/>
</dbReference>
<dbReference type="EMBL" id="CP023344">
    <property type="protein sequence ID" value="ATC63975.1"/>
    <property type="molecule type" value="Genomic_DNA"/>
</dbReference>
<keyword evidence="1" id="KW-0378">Hydrolase</keyword>
<dbReference type="InterPro" id="IPR029058">
    <property type="entry name" value="AB_hydrolase_fold"/>
</dbReference>
<protein>
    <recommendedName>
        <fullName evidence="3">Peptidase S9 prolyl oligopeptidase catalytic domain-containing protein</fullName>
    </recommendedName>
</protein>
<dbReference type="PANTHER" id="PTHR42776:SF27">
    <property type="entry name" value="DIPEPTIDYL PEPTIDASE FAMILY MEMBER 6"/>
    <property type="match status" value="1"/>
</dbReference>
<sequence length="681" mass="75978">MSSMTPLAVAAAILAITGSAYAKPPHPLDRIKPVPETEAVPTLDFYRPPLFRSPQINSAGTHFAALFSDNDDTTNLLVTDITTGKLEPLGAGRNSDVESFYWLGDRHLMLWLTKEKRYARGMFVAQLSRLSEAYQIEAYNVLHVIGIPRKNPLQPVVWLRANAWDNGRDYGVLKINAKQEIQPVNDGWGLDSKKFPHGTTASVISSYAIPTEGVPAGYTCDNQGELAFAYTQDKGIFTIHRLVDQKWVPCPINLDETEIVGSGDVPGELIVTVPSQNGKPRALHRMDSATGQLGELLYQDDKYDPDGVSLYRHPVSQKIIGLQFTRSGPQTIWLDENYRALQKRLNASFPVPNTVLRIIGSDEAEKRFVVAALSDRCPVAYYQIDLEKGQLGLIKSTAPWIDPKRMLPMQTMTYKTRDGFRIEGYLTLPAGASKEKPAPLLVLPHGGPQARDVWGFNSEVQFFASRGYAVFQPNYRGSTSYQWQFSGDVGWEFTRMHDDVTDGVKALFKTGLIDSRRVAIMGWSFGGYLALAGAVQEKNLYRCAVALAGVYDWEQVIRESKNDDYFRSKHAILLRKLGNPKTQRELFEEISPLRRVSQIKIPVFVAHGKDDLIADVAQSKRLVTELERYNIPFEKHLLSGEGHGFSYYKNRVEIAEAIEAFLAKNLTPLPAELASVAGSIP</sequence>
<proteinExistence type="predicted"/>
<dbReference type="AlphaFoldDB" id="A0A290Q5M2"/>
<organism evidence="4 5">
    <name type="scientific">Nibricoccus aquaticus</name>
    <dbReference type="NCBI Taxonomy" id="2576891"/>
    <lineage>
        <taxon>Bacteria</taxon>
        <taxon>Pseudomonadati</taxon>
        <taxon>Verrucomicrobiota</taxon>
        <taxon>Opitutia</taxon>
        <taxon>Opitutales</taxon>
        <taxon>Opitutaceae</taxon>
        <taxon>Nibricoccus</taxon>
    </lineage>
</organism>
<dbReference type="OrthoDB" id="108903at2"/>